<dbReference type="NCBIfam" id="TIGR00186">
    <property type="entry name" value="rRNA_methyl_3"/>
    <property type="match status" value="1"/>
</dbReference>
<name>A0ABQ2GYW0_9DEIO</name>
<evidence type="ECO:0000259" key="3">
    <source>
        <dbReference type="SMART" id="SM00967"/>
    </source>
</evidence>
<keyword evidence="5" id="KW-1185">Reference proteome</keyword>
<dbReference type="Gene3D" id="3.40.1280.10">
    <property type="match status" value="1"/>
</dbReference>
<dbReference type="InterPro" id="IPR001537">
    <property type="entry name" value="SpoU_MeTrfase"/>
</dbReference>
<dbReference type="EMBL" id="BMOM01000034">
    <property type="protein sequence ID" value="GGM19040.1"/>
    <property type="molecule type" value="Genomic_DNA"/>
</dbReference>
<keyword evidence="1" id="KW-0489">Methyltransferase</keyword>
<dbReference type="InterPro" id="IPR013123">
    <property type="entry name" value="SpoU_subst-bd"/>
</dbReference>
<dbReference type="Pfam" id="PF00588">
    <property type="entry name" value="SpoU_methylase"/>
    <property type="match status" value="1"/>
</dbReference>
<dbReference type="Gene3D" id="3.30.1330.30">
    <property type="match status" value="1"/>
</dbReference>
<dbReference type="SUPFAM" id="SSF55315">
    <property type="entry name" value="L30e-like"/>
    <property type="match status" value="1"/>
</dbReference>
<dbReference type="InterPro" id="IPR029028">
    <property type="entry name" value="Alpha/beta_knot_MTases"/>
</dbReference>
<evidence type="ECO:0000313" key="4">
    <source>
        <dbReference type="EMBL" id="GGM19040.1"/>
    </source>
</evidence>
<gene>
    <name evidence="4" type="ORF">GCM10010841_28970</name>
</gene>
<keyword evidence="2" id="KW-0808">Transferase</keyword>
<dbReference type="PANTHER" id="PTHR46429:SF1">
    <property type="entry name" value="23S RRNA (GUANOSINE-2'-O-)-METHYLTRANSFERASE RLMB"/>
    <property type="match status" value="1"/>
</dbReference>
<dbReference type="InterPro" id="IPR029064">
    <property type="entry name" value="Ribosomal_eL30-like_sf"/>
</dbReference>
<dbReference type="InterPro" id="IPR029026">
    <property type="entry name" value="tRNA_m1G_MTases_N"/>
</dbReference>
<dbReference type="CDD" id="cd18103">
    <property type="entry name" value="SpoU-like_RlmB"/>
    <property type="match status" value="1"/>
</dbReference>
<organism evidence="4 5">
    <name type="scientific">Deinococcus aerophilus</name>
    <dbReference type="NCBI Taxonomy" id="522488"/>
    <lineage>
        <taxon>Bacteria</taxon>
        <taxon>Thermotogati</taxon>
        <taxon>Deinococcota</taxon>
        <taxon>Deinococci</taxon>
        <taxon>Deinococcales</taxon>
        <taxon>Deinococcaceae</taxon>
        <taxon>Deinococcus</taxon>
    </lineage>
</organism>
<dbReference type="RefSeq" id="WP_188905067.1">
    <property type="nucleotide sequence ID" value="NZ_BMOM01000034.1"/>
</dbReference>
<evidence type="ECO:0000313" key="5">
    <source>
        <dbReference type="Proteomes" id="UP000661918"/>
    </source>
</evidence>
<reference evidence="5" key="1">
    <citation type="journal article" date="2019" name="Int. J. Syst. Evol. Microbiol.">
        <title>The Global Catalogue of Microorganisms (GCM) 10K type strain sequencing project: providing services to taxonomists for standard genome sequencing and annotation.</title>
        <authorList>
            <consortium name="The Broad Institute Genomics Platform"/>
            <consortium name="The Broad Institute Genome Sequencing Center for Infectious Disease"/>
            <person name="Wu L."/>
            <person name="Ma J."/>
        </authorList>
    </citation>
    <scope>NUCLEOTIDE SEQUENCE [LARGE SCALE GENOMIC DNA]</scope>
    <source>
        <strain evidence="5">JCM 15443</strain>
    </source>
</reference>
<dbReference type="PANTHER" id="PTHR46429">
    <property type="entry name" value="23S RRNA (GUANOSINE-2'-O-)-METHYLTRANSFERASE RLMB"/>
    <property type="match status" value="1"/>
</dbReference>
<protein>
    <submittedName>
        <fullName evidence="4">23S rRNA (Guanosine(2251)-2'-O)-methyltransferase RlmB</fullName>
    </submittedName>
</protein>
<feature type="domain" description="RNA 2-O ribose methyltransferase substrate binding" evidence="3">
    <location>
        <begin position="2"/>
        <end position="72"/>
    </location>
</feature>
<evidence type="ECO:0000256" key="1">
    <source>
        <dbReference type="ARBA" id="ARBA00022603"/>
    </source>
</evidence>
<proteinExistence type="predicted"/>
<dbReference type="InterPro" id="IPR004441">
    <property type="entry name" value="rRNA_MeTrfase_TrmH"/>
</dbReference>
<dbReference type="Proteomes" id="UP000661918">
    <property type="component" value="Unassembled WGS sequence"/>
</dbReference>
<dbReference type="Pfam" id="PF08032">
    <property type="entry name" value="SpoU_sub_bind"/>
    <property type="match status" value="1"/>
</dbReference>
<comment type="caution">
    <text evidence="4">The sequence shown here is derived from an EMBL/GenBank/DDBJ whole genome shotgun (WGS) entry which is preliminary data.</text>
</comment>
<evidence type="ECO:0000256" key="2">
    <source>
        <dbReference type="ARBA" id="ARBA00022679"/>
    </source>
</evidence>
<dbReference type="SUPFAM" id="SSF75217">
    <property type="entry name" value="alpha/beta knot"/>
    <property type="match status" value="1"/>
</dbReference>
<accession>A0ABQ2GYW0</accession>
<sequence length="238" mass="25659">MLLYGRNPVLEALRDGRVNEVLVARGVEEAFVRELKDTGVRLRFAPRIELDQLAGTTAHQGVLAEVEDLKWATVDDILDRAESRGEDLLIVLLDGITDPRNFGAIIRSAEVLGAHGVVVEERRSAPLSPVVAKTAAGATSYLPVAQTKNLPRLIDALKEDRVWVYGAAGEAAQDAAQVDFSGRVALVVGAEGEGMRRLVREKCDALVKIPTRGQVDSLNASVAAGILIYEVMRGRSAK</sequence>
<dbReference type="SMART" id="SM00967">
    <property type="entry name" value="SpoU_sub_bind"/>
    <property type="match status" value="1"/>
</dbReference>